<evidence type="ECO:0000313" key="8">
    <source>
        <dbReference type="EMBL" id="GII01686.1"/>
    </source>
</evidence>
<evidence type="ECO:0000256" key="5">
    <source>
        <dbReference type="PROSITE-ProRule" id="PRU00169"/>
    </source>
</evidence>
<evidence type="ECO:0000256" key="4">
    <source>
        <dbReference type="ARBA" id="ARBA00023163"/>
    </source>
</evidence>
<dbReference type="PROSITE" id="PS50043">
    <property type="entry name" value="HTH_LUXR_2"/>
    <property type="match status" value="1"/>
</dbReference>
<dbReference type="SMART" id="SM00448">
    <property type="entry name" value="REC"/>
    <property type="match status" value="1"/>
</dbReference>
<name>A0A8J3SXR7_9ACTN</name>
<gene>
    <name evidence="8" type="ORF">Pta02_36940</name>
</gene>
<dbReference type="RefSeq" id="WP_203876063.1">
    <property type="nucleotide sequence ID" value="NZ_BOOK01000027.1"/>
</dbReference>
<dbReference type="InterPro" id="IPR016032">
    <property type="entry name" value="Sig_transdc_resp-reg_C-effctor"/>
</dbReference>
<proteinExistence type="predicted"/>
<dbReference type="PRINTS" id="PR00038">
    <property type="entry name" value="HTHLUXR"/>
</dbReference>
<dbReference type="Proteomes" id="UP000634476">
    <property type="component" value="Unassembled WGS sequence"/>
</dbReference>
<keyword evidence="1 5" id="KW-0597">Phosphoprotein</keyword>
<dbReference type="PANTHER" id="PTHR43214:SF24">
    <property type="entry name" value="TRANSCRIPTIONAL REGULATORY PROTEIN NARL-RELATED"/>
    <property type="match status" value="1"/>
</dbReference>
<dbReference type="InterPro" id="IPR058245">
    <property type="entry name" value="NreC/VraR/RcsB-like_REC"/>
</dbReference>
<dbReference type="Pfam" id="PF00196">
    <property type="entry name" value="GerE"/>
    <property type="match status" value="1"/>
</dbReference>
<keyword evidence="9" id="KW-1185">Reference proteome</keyword>
<dbReference type="GO" id="GO:0000160">
    <property type="term" value="P:phosphorelay signal transduction system"/>
    <property type="evidence" value="ECO:0007669"/>
    <property type="project" value="InterPro"/>
</dbReference>
<evidence type="ECO:0000256" key="3">
    <source>
        <dbReference type="ARBA" id="ARBA00023125"/>
    </source>
</evidence>
<comment type="caution">
    <text evidence="8">The sequence shown here is derived from an EMBL/GenBank/DDBJ whole genome shotgun (WGS) entry which is preliminary data.</text>
</comment>
<dbReference type="CDD" id="cd06170">
    <property type="entry name" value="LuxR_C_like"/>
    <property type="match status" value="1"/>
</dbReference>
<keyword evidence="4" id="KW-0804">Transcription</keyword>
<feature type="domain" description="HTH luxR-type" evidence="6">
    <location>
        <begin position="148"/>
        <end position="213"/>
    </location>
</feature>
<feature type="modified residue" description="4-aspartylphosphate" evidence="5">
    <location>
        <position position="54"/>
    </location>
</feature>
<evidence type="ECO:0000256" key="1">
    <source>
        <dbReference type="ARBA" id="ARBA00022553"/>
    </source>
</evidence>
<dbReference type="Gene3D" id="3.40.50.2300">
    <property type="match status" value="1"/>
</dbReference>
<keyword evidence="2" id="KW-0805">Transcription regulation</keyword>
<evidence type="ECO:0000259" key="6">
    <source>
        <dbReference type="PROSITE" id="PS50043"/>
    </source>
</evidence>
<dbReference type="SMART" id="SM00421">
    <property type="entry name" value="HTH_LUXR"/>
    <property type="match status" value="1"/>
</dbReference>
<dbReference type="GO" id="GO:0003677">
    <property type="term" value="F:DNA binding"/>
    <property type="evidence" value="ECO:0007669"/>
    <property type="project" value="UniProtKB-KW"/>
</dbReference>
<dbReference type="SUPFAM" id="SSF46894">
    <property type="entry name" value="C-terminal effector domain of the bipartite response regulators"/>
    <property type="match status" value="1"/>
</dbReference>
<dbReference type="AlphaFoldDB" id="A0A8J3SXR7"/>
<dbReference type="PROSITE" id="PS00622">
    <property type="entry name" value="HTH_LUXR_1"/>
    <property type="match status" value="1"/>
</dbReference>
<dbReference type="CDD" id="cd17535">
    <property type="entry name" value="REC_NarL-like"/>
    <property type="match status" value="1"/>
</dbReference>
<evidence type="ECO:0000313" key="9">
    <source>
        <dbReference type="Proteomes" id="UP000634476"/>
    </source>
</evidence>
<reference evidence="8" key="1">
    <citation type="submission" date="2021-01" db="EMBL/GenBank/DDBJ databases">
        <title>Whole genome shotgun sequence of Planobispora takensis NBRC 109077.</title>
        <authorList>
            <person name="Komaki H."/>
            <person name="Tamura T."/>
        </authorList>
    </citation>
    <scope>NUCLEOTIDE SEQUENCE</scope>
    <source>
        <strain evidence="8">NBRC 109077</strain>
    </source>
</reference>
<sequence length="216" mass="22798">MIRVLVADDEPLITAGIRTVLESAGDIEVVAEAADGRAAVEGAIRCRADVALVDINMPVLDGLGAAEELRRRMPGLRTVVLTAFGAEPNVLRAVQNGVAGFLLKNCTPDELIRAVRAAHRGDAYLSPAVARTVLDMVTPGEAHRRREAAGLLAALAPRESEVAGLLAEGLSNAEIGRRMNMSETTIKTYVSRILAKLGCSNRVQAALLVRDAGSRG</sequence>
<dbReference type="EMBL" id="BOOK01000027">
    <property type="protein sequence ID" value="GII01686.1"/>
    <property type="molecule type" value="Genomic_DNA"/>
</dbReference>
<feature type="domain" description="Response regulatory" evidence="7">
    <location>
        <begin position="3"/>
        <end position="119"/>
    </location>
</feature>
<dbReference type="PANTHER" id="PTHR43214">
    <property type="entry name" value="TWO-COMPONENT RESPONSE REGULATOR"/>
    <property type="match status" value="1"/>
</dbReference>
<dbReference type="Pfam" id="PF00072">
    <property type="entry name" value="Response_reg"/>
    <property type="match status" value="1"/>
</dbReference>
<evidence type="ECO:0000259" key="7">
    <source>
        <dbReference type="PROSITE" id="PS50110"/>
    </source>
</evidence>
<organism evidence="8 9">
    <name type="scientific">Planobispora takensis</name>
    <dbReference type="NCBI Taxonomy" id="1367882"/>
    <lineage>
        <taxon>Bacteria</taxon>
        <taxon>Bacillati</taxon>
        <taxon>Actinomycetota</taxon>
        <taxon>Actinomycetes</taxon>
        <taxon>Streptosporangiales</taxon>
        <taxon>Streptosporangiaceae</taxon>
        <taxon>Planobispora</taxon>
    </lineage>
</organism>
<dbReference type="SUPFAM" id="SSF52172">
    <property type="entry name" value="CheY-like"/>
    <property type="match status" value="1"/>
</dbReference>
<evidence type="ECO:0000256" key="2">
    <source>
        <dbReference type="ARBA" id="ARBA00023015"/>
    </source>
</evidence>
<protein>
    <submittedName>
        <fullName evidence="8">DNA-binding response regulator</fullName>
    </submittedName>
</protein>
<dbReference type="InterPro" id="IPR039420">
    <property type="entry name" value="WalR-like"/>
</dbReference>
<dbReference type="PROSITE" id="PS50110">
    <property type="entry name" value="RESPONSE_REGULATORY"/>
    <property type="match status" value="1"/>
</dbReference>
<keyword evidence="3 8" id="KW-0238">DNA-binding</keyword>
<dbReference type="InterPro" id="IPR001789">
    <property type="entry name" value="Sig_transdc_resp-reg_receiver"/>
</dbReference>
<accession>A0A8J3SXR7</accession>
<dbReference type="InterPro" id="IPR011006">
    <property type="entry name" value="CheY-like_superfamily"/>
</dbReference>
<dbReference type="InterPro" id="IPR000792">
    <property type="entry name" value="Tscrpt_reg_LuxR_C"/>
</dbReference>
<dbReference type="GO" id="GO:0006355">
    <property type="term" value="P:regulation of DNA-templated transcription"/>
    <property type="evidence" value="ECO:0007669"/>
    <property type="project" value="InterPro"/>
</dbReference>